<reference evidence="1" key="1">
    <citation type="journal article" date="2014" name="Front. Microbiol.">
        <title>High frequency of phylogenetically diverse reductive dehalogenase-homologous genes in deep subseafloor sedimentary metagenomes.</title>
        <authorList>
            <person name="Kawai M."/>
            <person name="Futagami T."/>
            <person name="Toyoda A."/>
            <person name="Takaki Y."/>
            <person name="Nishi S."/>
            <person name="Hori S."/>
            <person name="Arai W."/>
            <person name="Tsubouchi T."/>
            <person name="Morono Y."/>
            <person name="Uchiyama I."/>
            <person name="Ito T."/>
            <person name="Fujiyama A."/>
            <person name="Inagaki F."/>
            <person name="Takami H."/>
        </authorList>
    </citation>
    <scope>NUCLEOTIDE SEQUENCE</scope>
    <source>
        <strain evidence="1">Expedition CK06-06</strain>
    </source>
</reference>
<gene>
    <name evidence="1" type="ORF">S06H3_52832</name>
</gene>
<organism evidence="1">
    <name type="scientific">marine sediment metagenome</name>
    <dbReference type="NCBI Taxonomy" id="412755"/>
    <lineage>
        <taxon>unclassified sequences</taxon>
        <taxon>metagenomes</taxon>
        <taxon>ecological metagenomes</taxon>
    </lineage>
</organism>
<dbReference type="EMBL" id="BARV01033635">
    <property type="protein sequence ID" value="GAI52309.1"/>
    <property type="molecule type" value="Genomic_DNA"/>
</dbReference>
<sequence>MAKNNSISLRLEGDKITSDNFSESIHAFYEFVNEVAFKVFGRRHPIKWIVNVDKGSIALKNRPELAKDLDIAKQDEFFVSIQNGIDILGKEAKYPTHFNDTAMENLKYLASLPNKKDGLTKIDIIIDDRKNTLTQHIIANVDTLINVYNEAMSSITGRLYTITERGRRHIVVYNDRTLKAVYCYIKSDELLQYALKAFGKRVYVYGLVSYLRNRLHFLIFITYL</sequence>
<accession>X1R9N7</accession>
<dbReference type="AlphaFoldDB" id="X1R9N7"/>
<proteinExistence type="predicted"/>
<feature type="non-terminal residue" evidence="1">
    <location>
        <position position="224"/>
    </location>
</feature>
<protein>
    <submittedName>
        <fullName evidence="1">Uncharacterized protein</fullName>
    </submittedName>
</protein>
<name>X1R9N7_9ZZZZ</name>
<evidence type="ECO:0000313" key="1">
    <source>
        <dbReference type="EMBL" id="GAI52309.1"/>
    </source>
</evidence>
<comment type="caution">
    <text evidence="1">The sequence shown here is derived from an EMBL/GenBank/DDBJ whole genome shotgun (WGS) entry which is preliminary data.</text>
</comment>